<dbReference type="EMBL" id="UINC01005233">
    <property type="protein sequence ID" value="SVA19983.1"/>
    <property type="molecule type" value="Genomic_DNA"/>
</dbReference>
<proteinExistence type="predicted"/>
<sequence>VVAGLAESGELTVVGVSSGVDGFEAIATTAQQLHIDGFVHIADLDGSVWARFGVLAQPASVVVTSDGNVTGHMGDLDADGFADLVERARLGT</sequence>
<gene>
    <name evidence="1" type="ORF">METZ01_LOCUS72837</name>
</gene>
<dbReference type="AlphaFoldDB" id="A0A381U0L0"/>
<reference evidence="1" key="1">
    <citation type="submission" date="2018-05" db="EMBL/GenBank/DDBJ databases">
        <authorList>
            <person name="Lanie J.A."/>
            <person name="Ng W.-L."/>
            <person name="Kazmierczak K.M."/>
            <person name="Andrzejewski T.M."/>
            <person name="Davidsen T.M."/>
            <person name="Wayne K.J."/>
            <person name="Tettelin H."/>
            <person name="Glass J.I."/>
            <person name="Rusch D."/>
            <person name="Podicherti R."/>
            <person name="Tsui H.-C.T."/>
            <person name="Winkler M.E."/>
        </authorList>
    </citation>
    <scope>NUCLEOTIDE SEQUENCE</scope>
</reference>
<name>A0A381U0L0_9ZZZZ</name>
<dbReference type="Gene3D" id="3.40.30.10">
    <property type="entry name" value="Glutaredoxin"/>
    <property type="match status" value="1"/>
</dbReference>
<evidence type="ECO:0000313" key="1">
    <source>
        <dbReference type="EMBL" id="SVA19983.1"/>
    </source>
</evidence>
<protein>
    <recommendedName>
        <fullName evidence="2">Redoxin domain-containing protein</fullName>
    </recommendedName>
</protein>
<evidence type="ECO:0008006" key="2">
    <source>
        <dbReference type="Google" id="ProtNLM"/>
    </source>
</evidence>
<accession>A0A381U0L0</accession>
<dbReference type="InterPro" id="IPR036249">
    <property type="entry name" value="Thioredoxin-like_sf"/>
</dbReference>
<organism evidence="1">
    <name type="scientific">marine metagenome</name>
    <dbReference type="NCBI Taxonomy" id="408172"/>
    <lineage>
        <taxon>unclassified sequences</taxon>
        <taxon>metagenomes</taxon>
        <taxon>ecological metagenomes</taxon>
    </lineage>
</organism>
<dbReference type="SUPFAM" id="SSF52833">
    <property type="entry name" value="Thioredoxin-like"/>
    <property type="match status" value="1"/>
</dbReference>
<feature type="non-terminal residue" evidence="1">
    <location>
        <position position="1"/>
    </location>
</feature>